<protein>
    <submittedName>
        <fullName evidence="2">Predicted protein</fullName>
    </submittedName>
</protein>
<dbReference type="AlphaFoldDB" id="C1N8P3"/>
<dbReference type="EMBL" id="GG663751">
    <property type="protein sequence ID" value="EEH51215.1"/>
    <property type="molecule type" value="Genomic_DNA"/>
</dbReference>
<reference evidence="2 3" key="1">
    <citation type="journal article" date="2009" name="Science">
        <title>Green evolution and dynamic adaptations revealed by genomes of the marine picoeukaryotes Micromonas.</title>
        <authorList>
            <person name="Worden A.Z."/>
            <person name="Lee J.H."/>
            <person name="Mock T."/>
            <person name="Rouze P."/>
            <person name="Simmons M.P."/>
            <person name="Aerts A.L."/>
            <person name="Allen A.E."/>
            <person name="Cuvelier M.L."/>
            <person name="Derelle E."/>
            <person name="Everett M.V."/>
            <person name="Foulon E."/>
            <person name="Grimwood J."/>
            <person name="Gundlach H."/>
            <person name="Henrissat B."/>
            <person name="Napoli C."/>
            <person name="McDonald S.M."/>
            <person name="Parker M.S."/>
            <person name="Rombauts S."/>
            <person name="Salamov A."/>
            <person name="Von Dassow P."/>
            <person name="Badger J.H."/>
            <person name="Coutinho P.M."/>
            <person name="Demir E."/>
            <person name="Dubchak I."/>
            <person name="Gentemann C."/>
            <person name="Eikrem W."/>
            <person name="Gready J.E."/>
            <person name="John U."/>
            <person name="Lanier W."/>
            <person name="Lindquist E.A."/>
            <person name="Lucas S."/>
            <person name="Mayer K.F."/>
            <person name="Moreau H."/>
            <person name="Not F."/>
            <person name="Otillar R."/>
            <person name="Panaud O."/>
            <person name="Pangilinan J."/>
            <person name="Paulsen I."/>
            <person name="Piegu B."/>
            <person name="Poliakov A."/>
            <person name="Robbens S."/>
            <person name="Schmutz J."/>
            <person name="Toulza E."/>
            <person name="Wyss T."/>
            <person name="Zelensky A."/>
            <person name="Zhou K."/>
            <person name="Armbrust E.V."/>
            <person name="Bhattacharya D."/>
            <person name="Goodenough U.W."/>
            <person name="Van de Peer Y."/>
            <person name="Grigoriev I.V."/>
        </authorList>
    </citation>
    <scope>NUCLEOTIDE SEQUENCE [LARGE SCALE GENOMIC DNA]</scope>
    <source>
        <strain evidence="2 3">CCMP1545</strain>
    </source>
</reference>
<dbReference type="InterPro" id="IPR011051">
    <property type="entry name" value="RmlC_Cupin_sf"/>
</dbReference>
<dbReference type="GeneID" id="9689923"/>
<sequence length="129" mass="14586">MSRELMFENDHAICWKTTITPNAPLKMHRHDRARCIVGLKGGVLKKTEEDGRVSNLVFETGKAYWLPKDPPNELHADVNEGEDDVVVIVTELKEEADRDGTAEFGAKREPFAGLKMPKGWEPPTTKRDE</sequence>
<evidence type="ECO:0000313" key="3">
    <source>
        <dbReference type="Proteomes" id="UP000001876"/>
    </source>
</evidence>
<dbReference type="OrthoDB" id="495745at2759"/>
<dbReference type="RefSeq" id="XP_003064310.1">
    <property type="nucleotide sequence ID" value="XM_003064264.1"/>
</dbReference>
<feature type="compositionally biased region" description="Basic and acidic residues" evidence="1">
    <location>
        <begin position="97"/>
        <end position="110"/>
    </location>
</feature>
<dbReference type="Proteomes" id="UP000001876">
    <property type="component" value="Unassembled WGS sequence"/>
</dbReference>
<organism evidence="3">
    <name type="scientific">Micromonas pusilla (strain CCMP1545)</name>
    <name type="common">Picoplanktonic green alga</name>
    <dbReference type="NCBI Taxonomy" id="564608"/>
    <lineage>
        <taxon>Eukaryota</taxon>
        <taxon>Viridiplantae</taxon>
        <taxon>Chlorophyta</taxon>
        <taxon>Mamiellophyceae</taxon>
        <taxon>Mamiellales</taxon>
        <taxon>Mamiellaceae</taxon>
        <taxon>Micromonas</taxon>
    </lineage>
</organism>
<name>C1N8P3_MICPC</name>
<dbReference type="Gene3D" id="2.60.120.10">
    <property type="entry name" value="Jelly Rolls"/>
    <property type="match status" value="1"/>
</dbReference>
<dbReference type="InterPro" id="IPR014710">
    <property type="entry name" value="RmlC-like_jellyroll"/>
</dbReference>
<dbReference type="KEGG" id="mpp:MICPUCDRAFT_54191"/>
<gene>
    <name evidence="2" type="ORF">MICPUCDRAFT_54191</name>
</gene>
<keyword evidence="3" id="KW-1185">Reference proteome</keyword>
<evidence type="ECO:0000313" key="2">
    <source>
        <dbReference type="EMBL" id="EEH51215.1"/>
    </source>
</evidence>
<feature type="region of interest" description="Disordered" evidence="1">
    <location>
        <begin position="97"/>
        <end position="129"/>
    </location>
</feature>
<proteinExistence type="predicted"/>
<evidence type="ECO:0000256" key="1">
    <source>
        <dbReference type="SAM" id="MobiDB-lite"/>
    </source>
</evidence>
<dbReference type="OMA" id="HRHDRAR"/>
<dbReference type="SUPFAM" id="SSF51182">
    <property type="entry name" value="RmlC-like cupins"/>
    <property type="match status" value="1"/>
</dbReference>
<accession>C1N8P3</accession>